<dbReference type="InterPro" id="IPR039315">
    <property type="entry name" value="CheW"/>
</dbReference>
<evidence type="ECO:0000313" key="2">
    <source>
        <dbReference type="EMBL" id="TCK70791.1"/>
    </source>
</evidence>
<gene>
    <name evidence="2" type="ORF">C7378_3180</name>
</gene>
<keyword evidence="3" id="KW-1185">Reference proteome</keyword>
<accession>A0A4V6NER0</accession>
<dbReference type="EMBL" id="SMGK01000006">
    <property type="protein sequence ID" value="TCK70791.1"/>
    <property type="molecule type" value="Genomic_DNA"/>
</dbReference>
<dbReference type="GO" id="GO:0006935">
    <property type="term" value="P:chemotaxis"/>
    <property type="evidence" value="ECO:0007669"/>
    <property type="project" value="InterPro"/>
</dbReference>
<dbReference type="Pfam" id="PF01584">
    <property type="entry name" value="CheW"/>
    <property type="match status" value="1"/>
</dbReference>
<dbReference type="Proteomes" id="UP000295210">
    <property type="component" value="Unassembled WGS sequence"/>
</dbReference>
<reference evidence="2 3" key="1">
    <citation type="submission" date="2019-03" db="EMBL/GenBank/DDBJ databases">
        <title>Genomic Encyclopedia of Type Strains, Phase IV (KMG-IV): sequencing the most valuable type-strain genomes for metagenomic binning, comparative biology and taxonomic classification.</title>
        <authorList>
            <person name="Goeker M."/>
        </authorList>
    </citation>
    <scope>NUCLEOTIDE SEQUENCE [LARGE SCALE GENOMIC DNA]</scope>
    <source>
        <strain evidence="2 3">DSM 103428</strain>
    </source>
</reference>
<comment type="caution">
    <text evidence="2">The sequence shown here is derived from an EMBL/GenBank/DDBJ whole genome shotgun (WGS) entry which is preliminary data.</text>
</comment>
<dbReference type="PROSITE" id="PS50851">
    <property type="entry name" value="CHEW"/>
    <property type="match status" value="1"/>
</dbReference>
<evidence type="ECO:0000313" key="3">
    <source>
        <dbReference type="Proteomes" id="UP000295210"/>
    </source>
</evidence>
<dbReference type="GO" id="GO:0005829">
    <property type="term" value="C:cytosol"/>
    <property type="evidence" value="ECO:0007669"/>
    <property type="project" value="TreeGrafter"/>
</dbReference>
<dbReference type="AlphaFoldDB" id="A0A4V6NER0"/>
<evidence type="ECO:0000259" key="1">
    <source>
        <dbReference type="PROSITE" id="PS50851"/>
    </source>
</evidence>
<dbReference type="SMART" id="SM00260">
    <property type="entry name" value="CheW"/>
    <property type="match status" value="1"/>
</dbReference>
<dbReference type="InterPro" id="IPR036061">
    <property type="entry name" value="CheW-like_dom_sf"/>
</dbReference>
<dbReference type="GO" id="GO:0007165">
    <property type="term" value="P:signal transduction"/>
    <property type="evidence" value="ECO:0007669"/>
    <property type="project" value="InterPro"/>
</dbReference>
<sequence length="160" mass="17004">MAMTTKDSSTTAVTASGVLEVCSVRAGDALFGVPIMRVLEILGKQTVQTVPLAPAYIGGLVHYRGEVLTAVSLRQLLGLSLQDGLSDVLVFEGWDGYFGLMVDAVGEVSTVSSEKFEANPSTLEDRHKALFAGTYKLDGSLLVMLDPDHFAPDQLAEVEG</sequence>
<dbReference type="OrthoDB" id="9790406at2"/>
<dbReference type="RefSeq" id="WP_131998825.1">
    <property type="nucleotide sequence ID" value="NZ_SMGK01000006.1"/>
</dbReference>
<dbReference type="PANTHER" id="PTHR22617">
    <property type="entry name" value="CHEMOTAXIS SENSOR HISTIDINE KINASE-RELATED"/>
    <property type="match status" value="1"/>
</dbReference>
<proteinExistence type="predicted"/>
<name>A0A4V6NER0_9BACT</name>
<feature type="domain" description="CheW-like" evidence="1">
    <location>
        <begin position="18"/>
        <end position="156"/>
    </location>
</feature>
<protein>
    <submittedName>
        <fullName evidence="2">CheW protein</fullName>
    </submittedName>
</protein>
<dbReference type="Gene3D" id="2.40.50.180">
    <property type="entry name" value="CheA-289, Domain 4"/>
    <property type="match status" value="1"/>
</dbReference>
<dbReference type="Gene3D" id="2.30.30.40">
    <property type="entry name" value="SH3 Domains"/>
    <property type="match status" value="1"/>
</dbReference>
<dbReference type="SUPFAM" id="SSF50341">
    <property type="entry name" value="CheW-like"/>
    <property type="match status" value="1"/>
</dbReference>
<dbReference type="InterPro" id="IPR002545">
    <property type="entry name" value="CheW-lke_dom"/>
</dbReference>
<dbReference type="PANTHER" id="PTHR22617:SF23">
    <property type="entry name" value="CHEMOTAXIS PROTEIN CHEW"/>
    <property type="match status" value="1"/>
</dbReference>
<organism evidence="2 3">
    <name type="scientific">Acidipila rosea</name>
    <dbReference type="NCBI Taxonomy" id="768535"/>
    <lineage>
        <taxon>Bacteria</taxon>
        <taxon>Pseudomonadati</taxon>
        <taxon>Acidobacteriota</taxon>
        <taxon>Terriglobia</taxon>
        <taxon>Terriglobales</taxon>
        <taxon>Acidobacteriaceae</taxon>
        <taxon>Acidipila</taxon>
    </lineage>
</organism>